<proteinExistence type="predicted"/>
<gene>
    <name evidence="3" type="ORF">EAI_06082</name>
</gene>
<dbReference type="AlphaFoldDB" id="E2BAF0"/>
<keyword evidence="1" id="KW-0175">Coiled coil</keyword>
<evidence type="ECO:0000256" key="2">
    <source>
        <dbReference type="SAM" id="MobiDB-lite"/>
    </source>
</evidence>
<protein>
    <recommendedName>
        <fullName evidence="5">Centrosomal protein of 57 kDa</fullName>
    </recommendedName>
</protein>
<evidence type="ECO:0000313" key="4">
    <source>
        <dbReference type="Proteomes" id="UP000008237"/>
    </source>
</evidence>
<feature type="region of interest" description="Disordered" evidence="2">
    <location>
        <begin position="261"/>
        <end position="297"/>
    </location>
</feature>
<feature type="compositionally biased region" description="Basic and acidic residues" evidence="2">
    <location>
        <begin position="347"/>
        <end position="363"/>
    </location>
</feature>
<accession>E2BAF0</accession>
<reference evidence="3 4" key="1">
    <citation type="journal article" date="2010" name="Science">
        <title>Genomic comparison of the ants Camponotus floridanus and Harpegnathos saltator.</title>
        <authorList>
            <person name="Bonasio R."/>
            <person name="Zhang G."/>
            <person name="Ye C."/>
            <person name="Mutti N.S."/>
            <person name="Fang X."/>
            <person name="Qin N."/>
            <person name="Donahue G."/>
            <person name="Yang P."/>
            <person name="Li Q."/>
            <person name="Li C."/>
            <person name="Zhang P."/>
            <person name="Huang Z."/>
            <person name="Berger S.L."/>
            <person name="Reinberg D."/>
            <person name="Wang J."/>
            <person name="Liebig J."/>
        </authorList>
    </citation>
    <scope>NUCLEOTIDE SEQUENCE [LARGE SCALE GENOMIC DNA]</scope>
    <source>
        <strain evidence="3 4">R22 G/1</strain>
    </source>
</reference>
<feature type="coiled-coil region" evidence="1">
    <location>
        <begin position="631"/>
        <end position="684"/>
    </location>
</feature>
<evidence type="ECO:0008006" key="5">
    <source>
        <dbReference type="Google" id="ProtNLM"/>
    </source>
</evidence>
<feature type="compositionally biased region" description="Polar residues" evidence="2">
    <location>
        <begin position="387"/>
        <end position="412"/>
    </location>
</feature>
<feature type="region of interest" description="Disordered" evidence="2">
    <location>
        <begin position="88"/>
        <end position="120"/>
    </location>
</feature>
<dbReference type="Proteomes" id="UP000008237">
    <property type="component" value="Unassembled WGS sequence"/>
</dbReference>
<evidence type="ECO:0000313" key="3">
    <source>
        <dbReference type="EMBL" id="EFN87312.1"/>
    </source>
</evidence>
<name>E2BAF0_HARSA</name>
<organism evidence="4">
    <name type="scientific">Harpegnathos saltator</name>
    <name type="common">Jerdon's jumping ant</name>
    <dbReference type="NCBI Taxonomy" id="610380"/>
    <lineage>
        <taxon>Eukaryota</taxon>
        <taxon>Metazoa</taxon>
        <taxon>Ecdysozoa</taxon>
        <taxon>Arthropoda</taxon>
        <taxon>Hexapoda</taxon>
        <taxon>Insecta</taxon>
        <taxon>Pterygota</taxon>
        <taxon>Neoptera</taxon>
        <taxon>Endopterygota</taxon>
        <taxon>Hymenoptera</taxon>
        <taxon>Apocrita</taxon>
        <taxon>Aculeata</taxon>
        <taxon>Formicoidea</taxon>
        <taxon>Formicidae</taxon>
        <taxon>Ponerinae</taxon>
        <taxon>Ponerini</taxon>
        <taxon>Harpegnathos</taxon>
    </lineage>
</organism>
<feature type="region of interest" description="Disordered" evidence="2">
    <location>
        <begin position="323"/>
        <end position="363"/>
    </location>
</feature>
<dbReference type="OrthoDB" id="76453at2759"/>
<keyword evidence="4" id="KW-1185">Reference proteome</keyword>
<evidence type="ECO:0000256" key="1">
    <source>
        <dbReference type="SAM" id="Coils"/>
    </source>
</evidence>
<dbReference type="InParanoid" id="E2BAF0"/>
<feature type="compositionally biased region" description="Polar residues" evidence="2">
    <location>
        <begin position="92"/>
        <end position="107"/>
    </location>
</feature>
<sequence>MGQELDMAETKCLTIKSELSYMMDVCQKGQMEVKERKGTPTVEQIASLFKSPSSKSSVEYYNCKFKFTPANKTPNCNSLRRLHNIEQKAEENSNPSTLSPKSTQLSPRKNIDDDDNGDDTAKCEILKEETQKGLLNVTITPRSRLNKMLSLKRCVNQANRVSPCEQVNNKYESSSSSYPECVHEYQSMLSIESSVEGFVSRMDKDHLCITPNCMQEDTGEAELNLDTSNDTKTKQTVKCKYAPGNDANSTCKMNEAATRIRKRKGKLRSSDSKSTVMTKDTGRKEARRRKNKGHVVTRQQSVLLKHTKKSNDVVEIFHNTTLKSSNSRVSSKYSKLGRGTKYTKKQKLAETADQKTKKKSYSEHVVREHQFHDKKNEQNRCREMLNHKSSPSVTTDSVQKQYNSNDSPTQCKAHQREQTVYGEFNDSMFTPNYEMPTLASKLKRSSRSYFGRFNSRNIPFVVSTSVTPSHNLGLNIQQVLNVMKTRQPIMDDITPLLIRKVSRSMRPVSTLLEQINMQYDRSIFDLKSQTTGQLNNKESPNIKQDRRLSMLELQHVAKAQSVQTAESDIAKTIPGSDSARFYKEKDDFYEECKMKQQPTVVANRNSTSDNIGDHKMHVADPHHSKEIRDVLINLHDQFEEMNTRYETLQSEMERSDDAALSKQLSSLEKELQVKEEEINAIVGLYKEVMSLKQQMKTLHKKSSLGCVATGSTIGMQKSPFPLSLISGKSQLTNTAQILGRRRASNVYGGTRELPVSMQLTALLRQIQTFHKQLVS</sequence>
<feature type="compositionally biased region" description="Low complexity" evidence="2">
    <location>
        <begin position="323"/>
        <end position="334"/>
    </location>
</feature>
<feature type="compositionally biased region" description="Basic residues" evidence="2">
    <location>
        <begin position="285"/>
        <end position="295"/>
    </location>
</feature>
<dbReference type="EMBL" id="GL446721">
    <property type="protein sequence ID" value="EFN87312.1"/>
    <property type="molecule type" value="Genomic_DNA"/>
</dbReference>
<dbReference type="OMA" id="DQFEEMN"/>
<feature type="region of interest" description="Disordered" evidence="2">
    <location>
        <begin position="387"/>
        <end position="413"/>
    </location>
</feature>